<evidence type="ECO:0000313" key="4">
    <source>
        <dbReference type="EMBL" id="THD66623.1"/>
    </source>
</evidence>
<proteinExistence type="predicted"/>
<accession>A0A4S3M0Y7</accession>
<dbReference type="RefSeq" id="WP_136336695.1">
    <property type="nucleotide sequence ID" value="NZ_QXMP01000003.1"/>
</dbReference>
<feature type="signal peptide" evidence="2">
    <location>
        <begin position="1"/>
        <end position="22"/>
    </location>
</feature>
<reference evidence="4 5" key="1">
    <citation type="submission" date="2019-04" db="EMBL/GenBank/DDBJ databases">
        <title>Draft genome sequence of Robertkochia marina CC-AMO-30D.</title>
        <authorList>
            <person name="Hameed A."/>
            <person name="Lin S.-Y."/>
            <person name="Shahina M."/>
            <person name="Lai W.-A."/>
            <person name="Young C.-C."/>
        </authorList>
    </citation>
    <scope>NUCLEOTIDE SEQUENCE [LARGE SCALE GENOMIC DNA]</scope>
    <source>
        <strain evidence="4 5">CC-AMO-30D</strain>
    </source>
</reference>
<gene>
    <name evidence="4" type="ORF">E7Z59_12595</name>
</gene>
<organism evidence="4 5">
    <name type="scientific">Robertkochia marina</name>
    <dbReference type="NCBI Taxonomy" id="1227945"/>
    <lineage>
        <taxon>Bacteria</taxon>
        <taxon>Pseudomonadati</taxon>
        <taxon>Bacteroidota</taxon>
        <taxon>Flavobacteriia</taxon>
        <taxon>Flavobacteriales</taxon>
        <taxon>Flavobacteriaceae</taxon>
        <taxon>Robertkochia</taxon>
    </lineage>
</organism>
<protein>
    <submittedName>
        <fullName evidence="4">PorT family protein</fullName>
    </submittedName>
</protein>
<evidence type="ECO:0000256" key="1">
    <source>
        <dbReference type="ARBA" id="ARBA00022729"/>
    </source>
</evidence>
<dbReference type="Pfam" id="PF13568">
    <property type="entry name" value="OMP_b-brl_2"/>
    <property type="match status" value="1"/>
</dbReference>
<dbReference type="Proteomes" id="UP000305939">
    <property type="component" value="Unassembled WGS sequence"/>
</dbReference>
<evidence type="ECO:0000256" key="2">
    <source>
        <dbReference type="SAM" id="SignalP"/>
    </source>
</evidence>
<dbReference type="AlphaFoldDB" id="A0A4S3M0Y7"/>
<dbReference type="Gene3D" id="2.40.160.40">
    <property type="entry name" value="monomeric porin ompg"/>
    <property type="match status" value="1"/>
</dbReference>
<comment type="caution">
    <text evidence="4">The sequence shown here is derived from an EMBL/GenBank/DDBJ whole genome shotgun (WGS) entry which is preliminary data.</text>
</comment>
<dbReference type="EMBL" id="SSMC01000003">
    <property type="protein sequence ID" value="THD66623.1"/>
    <property type="molecule type" value="Genomic_DNA"/>
</dbReference>
<evidence type="ECO:0000259" key="3">
    <source>
        <dbReference type="Pfam" id="PF13568"/>
    </source>
</evidence>
<feature type="chain" id="PRO_5020970188" evidence="2">
    <location>
        <begin position="23"/>
        <end position="210"/>
    </location>
</feature>
<feature type="domain" description="Outer membrane protein beta-barrel" evidence="3">
    <location>
        <begin position="22"/>
        <end position="179"/>
    </location>
</feature>
<dbReference type="OrthoDB" id="947434at2"/>
<evidence type="ECO:0000313" key="5">
    <source>
        <dbReference type="Proteomes" id="UP000305939"/>
    </source>
</evidence>
<keyword evidence="5" id="KW-1185">Reference proteome</keyword>
<sequence>MMNSKNLLVLAVAILCGATLHAQSLKLGVKGGVNFSSLNVDPALDYSNPDSRLGVHLGVFGQLGIADQLIFQPELFFQQEGAKFEDNEEIERAKLGYITFGAGLKYEILDKINLMLIPQIGFLSGGEFEEEDTIENVTEAIGSSEVVKGTNIALGFGGGYTFDSGLEISARYNFGLTDTNDDPLEEGFFDPGQSVKTRSLMLSVGYIFGL</sequence>
<dbReference type="InterPro" id="IPR025665">
    <property type="entry name" value="Beta-barrel_OMP_2"/>
</dbReference>
<keyword evidence="1 2" id="KW-0732">Signal</keyword>
<name>A0A4S3M0Y7_9FLAO</name>
<dbReference type="InterPro" id="IPR053713">
    <property type="entry name" value="Bact_OM_Channel_sf"/>
</dbReference>